<gene>
    <name evidence="2" type="ORF">KSB_18580</name>
</gene>
<keyword evidence="1" id="KW-1133">Transmembrane helix</keyword>
<reference evidence="2 3" key="1">
    <citation type="journal article" date="2021" name="Int. J. Syst. Evol. Microbiol.">
        <title>Reticulibacter mediterranei gen. nov., sp. nov., within the new family Reticulibacteraceae fam. nov., and Ktedonospora formicarum gen. nov., sp. nov., Ktedonobacter robiniae sp. nov., Dictyobacter formicarum sp. nov. and Dictyobacter arantiisoli sp. nov., belonging to the class Ktedonobacteria.</title>
        <authorList>
            <person name="Yabe S."/>
            <person name="Zheng Y."/>
            <person name="Wang C.M."/>
            <person name="Sakai Y."/>
            <person name="Abe K."/>
            <person name="Yokota A."/>
            <person name="Donadio S."/>
            <person name="Cavaletti L."/>
            <person name="Monciardini P."/>
        </authorList>
    </citation>
    <scope>NUCLEOTIDE SEQUENCE [LARGE SCALE GENOMIC DNA]</scope>
    <source>
        <strain evidence="2 3">SOSP1-30</strain>
    </source>
</reference>
<dbReference type="RefSeq" id="WP_201370220.1">
    <property type="nucleotide sequence ID" value="NZ_BNJG01000001.1"/>
</dbReference>
<dbReference type="Proteomes" id="UP000654345">
    <property type="component" value="Unassembled WGS sequence"/>
</dbReference>
<evidence type="ECO:0000313" key="3">
    <source>
        <dbReference type="Proteomes" id="UP000654345"/>
    </source>
</evidence>
<sequence length="348" mass="38479">MSKQQKLIQTYNDLLETAADQRLMHVVEELDSLSNTSPVPNNVNWQNLRMRYAQHSFQKPTVVPFREQTQSWWFTLTRKAILVPLIAALLIVTTASAFAATPLLQTLLQGGSYNAKDSIKYSTFGDIQLSQKIGNATVRLEKGYAEDHNIVLGVTVTPVDDNSILNNPRLTTADGTDLSSSGQLLGDVENHILAQSMTFSDANVTGAPASLNLILKMDLVQNGSRQTVVFHFQLPYHQGEIVAPHQQETSQGQVITLEKATIGKTQTTIEFSGLNEISVTSAVGKPVTPQIDMQTSSANHITTFDYAGNNESGKFVFRFNSDLSHYHGPWTIIVTKGNTYKWTFHINV</sequence>
<name>A0ABQ3UKW8_9CHLR</name>
<accession>A0ABQ3UKW8</accession>
<evidence type="ECO:0000313" key="2">
    <source>
        <dbReference type="EMBL" id="GHO53383.1"/>
    </source>
</evidence>
<keyword evidence="3" id="KW-1185">Reference proteome</keyword>
<feature type="transmembrane region" description="Helical" evidence="1">
    <location>
        <begin position="80"/>
        <end position="104"/>
    </location>
</feature>
<proteinExistence type="predicted"/>
<evidence type="ECO:0000256" key="1">
    <source>
        <dbReference type="SAM" id="Phobius"/>
    </source>
</evidence>
<comment type="caution">
    <text evidence="2">The sequence shown here is derived from an EMBL/GenBank/DDBJ whole genome shotgun (WGS) entry which is preliminary data.</text>
</comment>
<evidence type="ECO:0008006" key="4">
    <source>
        <dbReference type="Google" id="ProtNLM"/>
    </source>
</evidence>
<keyword evidence="1" id="KW-0812">Transmembrane</keyword>
<dbReference type="EMBL" id="BNJG01000001">
    <property type="protein sequence ID" value="GHO53383.1"/>
    <property type="molecule type" value="Genomic_DNA"/>
</dbReference>
<organism evidence="2 3">
    <name type="scientific">Ktedonobacter robiniae</name>
    <dbReference type="NCBI Taxonomy" id="2778365"/>
    <lineage>
        <taxon>Bacteria</taxon>
        <taxon>Bacillati</taxon>
        <taxon>Chloroflexota</taxon>
        <taxon>Ktedonobacteria</taxon>
        <taxon>Ktedonobacterales</taxon>
        <taxon>Ktedonobacteraceae</taxon>
        <taxon>Ktedonobacter</taxon>
    </lineage>
</organism>
<keyword evidence="1" id="KW-0472">Membrane</keyword>
<protein>
    <recommendedName>
        <fullName evidence="4">DUF4179 domain-containing protein</fullName>
    </recommendedName>
</protein>